<proteinExistence type="predicted"/>
<reference evidence="1 2" key="1">
    <citation type="journal article" date="2018" name="Nat. Ecol. Evol.">
        <title>Pezizomycetes genomes reveal the molecular basis of ectomycorrhizal truffle lifestyle.</title>
        <authorList>
            <person name="Murat C."/>
            <person name="Payen T."/>
            <person name="Noel B."/>
            <person name="Kuo A."/>
            <person name="Morin E."/>
            <person name="Chen J."/>
            <person name="Kohler A."/>
            <person name="Krizsan K."/>
            <person name="Balestrini R."/>
            <person name="Da Silva C."/>
            <person name="Montanini B."/>
            <person name="Hainaut M."/>
            <person name="Levati E."/>
            <person name="Barry K.W."/>
            <person name="Belfiori B."/>
            <person name="Cichocki N."/>
            <person name="Clum A."/>
            <person name="Dockter R.B."/>
            <person name="Fauchery L."/>
            <person name="Guy J."/>
            <person name="Iotti M."/>
            <person name="Le Tacon F."/>
            <person name="Lindquist E.A."/>
            <person name="Lipzen A."/>
            <person name="Malagnac F."/>
            <person name="Mello A."/>
            <person name="Molinier V."/>
            <person name="Miyauchi S."/>
            <person name="Poulain J."/>
            <person name="Riccioni C."/>
            <person name="Rubini A."/>
            <person name="Sitrit Y."/>
            <person name="Splivallo R."/>
            <person name="Traeger S."/>
            <person name="Wang M."/>
            <person name="Zifcakova L."/>
            <person name="Wipf D."/>
            <person name="Zambonelli A."/>
            <person name="Paolocci F."/>
            <person name="Nowrousian M."/>
            <person name="Ottonello S."/>
            <person name="Baldrian P."/>
            <person name="Spatafora J.W."/>
            <person name="Henrissat B."/>
            <person name="Nagy L.G."/>
            <person name="Aury J.M."/>
            <person name="Wincker P."/>
            <person name="Grigoriev I.V."/>
            <person name="Bonfante P."/>
            <person name="Martin F.M."/>
        </authorList>
    </citation>
    <scope>NUCLEOTIDE SEQUENCE [LARGE SCALE GENOMIC DNA]</scope>
    <source>
        <strain evidence="1 2">RN42</strain>
    </source>
</reference>
<evidence type="ECO:0000313" key="1">
    <source>
        <dbReference type="EMBL" id="RPA81708.1"/>
    </source>
</evidence>
<dbReference type="Proteomes" id="UP000275078">
    <property type="component" value="Unassembled WGS sequence"/>
</dbReference>
<protein>
    <submittedName>
        <fullName evidence="1">Uncharacterized protein</fullName>
    </submittedName>
</protein>
<accession>A0A3N4IAK7</accession>
<dbReference type="AlphaFoldDB" id="A0A3N4IAK7"/>
<name>A0A3N4IAK7_ASCIM</name>
<dbReference type="EMBL" id="ML119677">
    <property type="protein sequence ID" value="RPA81708.1"/>
    <property type="molecule type" value="Genomic_DNA"/>
</dbReference>
<sequence>MSASKHHGLAEMRYLKGFDTSEGLVMKRVGCEGYALGDRGCYYSKLKERITELDYVRPNQKLGSIADLMEFSGYKKGLITHNHFGTRKKQLSEDLRTEQSKPRSTVGRLKYITDTDIIEQRRCDPEHQFLFTFVSESSSHAISGLLPYLRRRSAIAVVIGSGHARPHPQSKWVFNGRISWTLQAVMDAGFAKYSFRSPSSARRYPQGYNIIAQTIKQNKKPVSHFSQQSAIISPFALCIIHRTRTSPQLSVESRPTTSLILAATGPTNGKLVALASILTNRKSPTIDSAEEVWDIEEPAHATSRKTAARAMIRLLVKPGQRRLSGSKRCEVTSGIMRWIVKAKVLPLFDRKLSVSELLTNEEISSTIYSFNSLYPFRICRSFTSY</sequence>
<evidence type="ECO:0000313" key="2">
    <source>
        <dbReference type="Proteomes" id="UP000275078"/>
    </source>
</evidence>
<gene>
    <name evidence="1" type="ORF">BJ508DRAFT_306320</name>
</gene>
<organism evidence="1 2">
    <name type="scientific">Ascobolus immersus RN42</name>
    <dbReference type="NCBI Taxonomy" id="1160509"/>
    <lineage>
        <taxon>Eukaryota</taxon>
        <taxon>Fungi</taxon>
        <taxon>Dikarya</taxon>
        <taxon>Ascomycota</taxon>
        <taxon>Pezizomycotina</taxon>
        <taxon>Pezizomycetes</taxon>
        <taxon>Pezizales</taxon>
        <taxon>Ascobolaceae</taxon>
        <taxon>Ascobolus</taxon>
    </lineage>
</organism>
<keyword evidence="2" id="KW-1185">Reference proteome</keyword>